<evidence type="ECO:0000259" key="4">
    <source>
        <dbReference type="PROSITE" id="PS50901"/>
    </source>
</evidence>
<keyword evidence="2 3" id="KW-0067">ATP-binding</keyword>
<dbReference type="CDD" id="cd01127">
    <property type="entry name" value="TrwB_TraG_TraD_VirD4"/>
    <property type="match status" value="1"/>
</dbReference>
<feature type="domain" description="FtsK" evidence="4">
    <location>
        <begin position="355"/>
        <end position="561"/>
    </location>
</feature>
<gene>
    <name evidence="5" type="ORF">IW245_000121</name>
</gene>
<dbReference type="RefSeq" id="WP_197001226.1">
    <property type="nucleotide sequence ID" value="NZ_BONS01000032.1"/>
</dbReference>
<evidence type="ECO:0000256" key="3">
    <source>
        <dbReference type="PROSITE-ProRule" id="PRU00289"/>
    </source>
</evidence>
<dbReference type="Pfam" id="PF01580">
    <property type="entry name" value="FtsK_SpoIIIE"/>
    <property type="match status" value="1"/>
</dbReference>
<dbReference type="GO" id="GO:0003677">
    <property type="term" value="F:DNA binding"/>
    <property type="evidence" value="ECO:0007669"/>
    <property type="project" value="InterPro"/>
</dbReference>
<evidence type="ECO:0000256" key="2">
    <source>
        <dbReference type="ARBA" id="ARBA00022840"/>
    </source>
</evidence>
<comment type="caution">
    <text evidence="5">The sequence shown here is derived from an EMBL/GenBank/DDBJ whole genome shotgun (WGS) entry which is preliminary data.</text>
</comment>
<dbReference type="PROSITE" id="PS50901">
    <property type="entry name" value="FTSK"/>
    <property type="match status" value="1"/>
</dbReference>
<feature type="binding site" evidence="3">
    <location>
        <begin position="376"/>
        <end position="383"/>
    </location>
    <ligand>
        <name>ATP</name>
        <dbReference type="ChEBI" id="CHEBI:30616"/>
    </ligand>
</feature>
<dbReference type="InterPro" id="IPR027417">
    <property type="entry name" value="P-loop_NTPase"/>
</dbReference>
<dbReference type="Gene3D" id="3.40.50.300">
    <property type="entry name" value="P-loop containing nucleotide triphosphate hydrolases"/>
    <property type="match status" value="2"/>
</dbReference>
<evidence type="ECO:0000256" key="1">
    <source>
        <dbReference type="ARBA" id="ARBA00022741"/>
    </source>
</evidence>
<dbReference type="PANTHER" id="PTHR22683">
    <property type="entry name" value="SPORULATION PROTEIN RELATED"/>
    <property type="match status" value="1"/>
</dbReference>
<keyword evidence="1 3" id="KW-0547">Nucleotide-binding</keyword>
<dbReference type="Proteomes" id="UP000622552">
    <property type="component" value="Unassembled WGS sequence"/>
</dbReference>
<dbReference type="PANTHER" id="PTHR22683:SF41">
    <property type="entry name" value="DNA TRANSLOCASE FTSK"/>
    <property type="match status" value="1"/>
</dbReference>
<dbReference type="AlphaFoldDB" id="A0A8J7GCH2"/>
<organism evidence="5 6">
    <name type="scientific">Longispora fulva</name>
    <dbReference type="NCBI Taxonomy" id="619741"/>
    <lineage>
        <taxon>Bacteria</taxon>
        <taxon>Bacillati</taxon>
        <taxon>Actinomycetota</taxon>
        <taxon>Actinomycetes</taxon>
        <taxon>Micromonosporales</taxon>
        <taxon>Micromonosporaceae</taxon>
        <taxon>Longispora</taxon>
    </lineage>
</organism>
<dbReference type="InterPro" id="IPR002543">
    <property type="entry name" value="FtsK_dom"/>
</dbReference>
<dbReference type="GO" id="GO:0005524">
    <property type="term" value="F:ATP binding"/>
    <property type="evidence" value="ECO:0007669"/>
    <property type="project" value="UniProtKB-UniRule"/>
</dbReference>
<keyword evidence="6" id="KW-1185">Reference proteome</keyword>
<accession>A0A8J7GCH2</accession>
<name>A0A8J7GCH2_9ACTN</name>
<sequence>MPTTGDALALAATGLRTAAARALGVLAAADRTAEVAHTDRVAEAGVARGMATAGIAARGRQAAGEARRACRAAVAALAPGAAGAPWGSDPTPVTDPLAYSHCVRIGELDGVPLLVPLLDRASLTAYTSESPLGFLHGVTLRALLGTGPGQLALSGFDPLLRGLFAPFAELRQADPDLVEAPGASEADLGDLLGRLSEDVRRITDLRRGRGVTLGGLRTAAGRPVEMFRLVVLLDLPHGLTPALSSTLRALLRAGPACGISFLLHLDPAGPSDLFGDVGDTVTIGVSEGWSRLPGTPVRLDQPPASRILTGAVGAAARLARAAAAPSVRFAELLATADATRSSVDGISVPIGMDGATVVELSLGDERDQRHNVLVTGAVGQGKSNFLKVLVHAVAAYYAPSQVSLYLLDLKDGVSFYPLAATPDSPDWLPQARVIGLESDREFAVAALDYLFGEFERRSVLIRPHGDNLATYLRAVPGTVLPRIVVVIDEFQVLFEETDALTDRAVELVERLARRGRAYGIHLVLASQTISGITALLGKQDGIYAQFPIRIAFKNSAGESRAILDAQNPDAAHLRYRGEAIVNLDFGQRAANRRVVIAAGEDTELRNIRHTAWTRRTGCDEPPVVFAGGRPAQLADAADELLRLRAAAPDGPRVALLGLPIALPLRPGGVALSAEPGRHLAVLGSGGRRAEAGGNLAVGALQAAAVSLALQHPAGDATFTLLNGLGAAEFTGSGTDELLRLMELLGYPVRTIAAPDVPDALRDLAAALAASTSAAGPHYVVGLALDRIRGMDTPGEDFVTGADALRTVLRAGPVCGTHLLGWWTSVGTYRSHLSFDPSVEIDAILAVRVSQRDIVDLMGHTVTWTPRDNRALFHDRHEHAEPVTVVPMAPLDRRTASALLRVDWNA</sequence>
<proteinExistence type="predicted"/>
<evidence type="ECO:0000313" key="5">
    <source>
        <dbReference type="EMBL" id="MBG6133927.1"/>
    </source>
</evidence>
<dbReference type="SUPFAM" id="SSF52540">
    <property type="entry name" value="P-loop containing nucleoside triphosphate hydrolases"/>
    <property type="match status" value="1"/>
</dbReference>
<evidence type="ECO:0000313" key="6">
    <source>
        <dbReference type="Proteomes" id="UP000622552"/>
    </source>
</evidence>
<dbReference type="EMBL" id="JADOUF010000001">
    <property type="protein sequence ID" value="MBG6133927.1"/>
    <property type="molecule type" value="Genomic_DNA"/>
</dbReference>
<reference evidence="5" key="1">
    <citation type="submission" date="2020-11" db="EMBL/GenBank/DDBJ databases">
        <title>Sequencing the genomes of 1000 actinobacteria strains.</title>
        <authorList>
            <person name="Klenk H.-P."/>
        </authorList>
    </citation>
    <scope>NUCLEOTIDE SEQUENCE</scope>
    <source>
        <strain evidence="5">DSM 45356</strain>
    </source>
</reference>
<protein>
    <recommendedName>
        <fullName evidence="4">FtsK domain-containing protein</fullName>
    </recommendedName>
</protein>
<dbReference type="InterPro" id="IPR050206">
    <property type="entry name" value="FtsK/SpoIIIE/SftA"/>
</dbReference>